<dbReference type="Proteomes" id="UP001595823">
    <property type="component" value="Unassembled WGS sequence"/>
</dbReference>
<keyword evidence="1" id="KW-0812">Transmembrane</keyword>
<name>A0ABV8U1X1_9ACTN</name>
<dbReference type="RefSeq" id="WP_380622658.1">
    <property type="nucleotide sequence ID" value="NZ_JBHSDK010000021.1"/>
</dbReference>
<accession>A0ABV8U1X1</accession>
<sequence>MRPSEQYGDQAVYNRRRMGAGIVLGMVVTLLLAIILGFFLSPDFAWRVRLGTTVLSCLVATPAACALGFAVGLSGRLRRLGFGIAIGSILITAVLSGLFLLASQ</sequence>
<evidence type="ECO:0000313" key="2">
    <source>
        <dbReference type="EMBL" id="MFC4336581.1"/>
    </source>
</evidence>
<protein>
    <recommendedName>
        <fullName evidence="4">Major facilitator superfamily (MFS) profile domain-containing protein</fullName>
    </recommendedName>
</protein>
<organism evidence="2 3">
    <name type="scientific">Salininema proteolyticum</name>
    <dbReference type="NCBI Taxonomy" id="1607685"/>
    <lineage>
        <taxon>Bacteria</taxon>
        <taxon>Bacillati</taxon>
        <taxon>Actinomycetota</taxon>
        <taxon>Actinomycetes</taxon>
        <taxon>Glycomycetales</taxon>
        <taxon>Glycomycetaceae</taxon>
        <taxon>Salininema</taxon>
    </lineage>
</organism>
<dbReference type="EMBL" id="JBHSDK010000021">
    <property type="protein sequence ID" value="MFC4336581.1"/>
    <property type="molecule type" value="Genomic_DNA"/>
</dbReference>
<keyword evidence="1" id="KW-0472">Membrane</keyword>
<keyword evidence="1" id="KW-1133">Transmembrane helix</keyword>
<evidence type="ECO:0000313" key="3">
    <source>
        <dbReference type="Proteomes" id="UP001595823"/>
    </source>
</evidence>
<feature type="transmembrane region" description="Helical" evidence="1">
    <location>
        <begin position="53"/>
        <end position="73"/>
    </location>
</feature>
<feature type="transmembrane region" description="Helical" evidence="1">
    <location>
        <begin position="80"/>
        <end position="102"/>
    </location>
</feature>
<proteinExistence type="predicted"/>
<feature type="transmembrane region" description="Helical" evidence="1">
    <location>
        <begin position="21"/>
        <end position="41"/>
    </location>
</feature>
<keyword evidence="3" id="KW-1185">Reference proteome</keyword>
<comment type="caution">
    <text evidence="2">The sequence shown here is derived from an EMBL/GenBank/DDBJ whole genome shotgun (WGS) entry which is preliminary data.</text>
</comment>
<reference evidence="3" key="1">
    <citation type="journal article" date="2019" name="Int. J. Syst. Evol. Microbiol.">
        <title>The Global Catalogue of Microorganisms (GCM) 10K type strain sequencing project: providing services to taxonomists for standard genome sequencing and annotation.</title>
        <authorList>
            <consortium name="The Broad Institute Genomics Platform"/>
            <consortium name="The Broad Institute Genome Sequencing Center for Infectious Disease"/>
            <person name="Wu L."/>
            <person name="Ma J."/>
        </authorList>
    </citation>
    <scope>NUCLEOTIDE SEQUENCE [LARGE SCALE GENOMIC DNA]</scope>
    <source>
        <strain evidence="3">IBRC-M 10908</strain>
    </source>
</reference>
<evidence type="ECO:0000256" key="1">
    <source>
        <dbReference type="SAM" id="Phobius"/>
    </source>
</evidence>
<gene>
    <name evidence="2" type="ORF">ACFPET_15360</name>
</gene>
<evidence type="ECO:0008006" key="4">
    <source>
        <dbReference type="Google" id="ProtNLM"/>
    </source>
</evidence>